<dbReference type="EC" id="4.4.1.22" evidence="5"/>
<dbReference type="HAMAP" id="MF_00723">
    <property type="entry name" value="Formald_GSH"/>
    <property type="match status" value="1"/>
</dbReference>
<sequence length="194" mass="21009">MADPVRLHPAIDHGIRPGDEAFAGGTLRCHCDSEKVEVRIDGQVAHNHACGCTRCWKPEGALFSVVAVVPRDRVHVVAHEEKLAVVDEAATIRRHACTACGVHMFGRIEDTGHPFHGLDFVHVELSDEPGWQAPQFAAFVSSIIESGADPARMDAVRARLRELGIEPYDCLSPPLMDAIATHVARTSGVLRTAA</sequence>
<dbReference type="Pfam" id="PF04828">
    <property type="entry name" value="GFA"/>
    <property type="match status" value="1"/>
</dbReference>
<dbReference type="NCBIfam" id="TIGR02820">
    <property type="entry name" value="formald_GSH"/>
    <property type="match status" value="1"/>
</dbReference>
<dbReference type="PANTHER" id="PTHR33337">
    <property type="entry name" value="GFA DOMAIN-CONTAINING PROTEIN"/>
    <property type="match status" value="1"/>
</dbReference>
<keyword evidence="4 5" id="KW-0456">Lyase</keyword>
<dbReference type="RefSeq" id="WP_377002848.1">
    <property type="nucleotide sequence ID" value="NZ_JBHSGG010000002.1"/>
</dbReference>
<evidence type="ECO:0000256" key="3">
    <source>
        <dbReference type="ARBA" id="ARBA00022833"/>
    </source>
</evidence>
<keyword evidence="3 5" id="KW-0862">Zinc</keyword>
<dbReference type="SUPFAM" id="SSF51316">
    <property type="entry name" value="Mss4-like"/>
    <property type="match status" value="1"/>
</dbReference>
<dbReference type="PANTHER" id="PTHR33337:SF40">
    <property type="entry name" value="CENP-V_GFA DOMAIN-CONTAINING PROTEIN-RELATED"/>
    <property type="match status" value="1"/>
</dbReference>
<comment type="cofactor">
    <cofactor evidence="5">
        <name>Zn(2+)</name>
        <dbReference type="ChEBI" id="CHEBI:29105"/>
    </cofactor>
    <text evidence="5">Binds 2 Zn(2+) ions per subunit.</text>
</comment>
<evidence type="ECO:0000256" key="2">
    <source>
        <dbReference type="ARBA" id="ARBA00022723"/>
    </source>
</evidence>
<feature type="binding site" evidence="5">
    <location>
        <position position="55"/>
    </location>
    <ligand>
        <name>Zn(2+)</name>
        <dbReference type="ChEBI" id="CHEBI:29105"/>
        <label>2</label>
        <note>catalytic</note>
    </ligand>
</feature>
<gene>
    <name evidence="5 7" type="primary">gfa</name>
    <name evidence="7" type="ORF">ACFO3Q_01680</name>
</gene>
<dbReference type="Gene3D" id="3.90.1590.10">
    <property type="entry name" value="glutathione-dependent formaldehyde- activating enzyme (gfa)"/>
    <property type="match status" value="1"/>
</dbReference>
<dbReference type="GO" id="GO:0051907">
    <property type="term" value="F:S-(hydroxymethyl)glutathione synthase activity"/>
    <property type="evidence" value="ECO:0007669"/>
    <property type="project" value="UniProtKB-EC"/>
</dbReference>
<accession>A0ABV9NHY8</accession>
<comment type="pathway">
    <text evidence="5">One-carbon metabolism; formaldehyde degradation; formate from formaldehyde (glutathione route): step 1/3.</text>
</comment>
<evidence type="ECO:0000259" key="6">
    <source>
        <dbReference type="PROSITE" id="PS51891"/>
    </source>
</evidence>
<keyword evidence="2 5" id="KW-0479">Metal-binding</keyword>
<feature type="binding site" evidence="5">
    <location>
        <position position="100"/>
    </location>
    <ligand>
        <name>Zn(2+)</name>
        <dbReference type="ChEBI" id="CHEBI:29105"/>
        <label>1</label>
        <note>structural</note>
    </ligand>
</feature>
<dbReference type="InterPro" id="IPR014185">
    <property type="entry name" value="Formald_GSH"/>
</dbReference>
<evidence type="ECO:0000256" key="1">
    <source>
        <dbReference type="ARBA" id="ARBA00005495"/>
    </source>
</evidence>
<evidence type="ECO:0000256" key="4">
    <source>
        <dbReference type="ARBA" id="ARBA00023239"/>
    </source>
</evidence>
<feature type="binding site" evidence="5">
    <location>
        <position position="97"/>
    </location>
    <ligand>
        <name>Zn(2+)</name>
        <dbReference type="ChEBI" id="CHEBI:29105"/>
        <label>1</label>
        <note>structural</note>
    </ligand>
</feature>
<comment type="function">
    <text evidence="5">Catalyzes the condensation of formaldehyde and glutathione to S-hydroxymethylglutathione.</text>
</comment>
<dbReference type="NCBIfam" id="NF003829">
    <property type="entry name" value="PRK05417.1"/>
    <property type="match status" value="1"/>
</dbReference>
<comment type="catalytic activity">
    <reaction evidence="5">
        <text>S-(hydroxymethyl)glutathione = glutathione + formaldehyde</text>
        <dbReference type="Rhea" id="RHEA:22488"/>
        <dbReference type="ChEBI" id="CHEBI:16842"/>
        <dbReference type="ChEBI" id="CHEBI:57925"/>
        <dbReference type="ChEBI" id="CHEBI:58758"/>
        <dbReference type="EC" id="4.4.1.22"/>
    </reaction>
</comment>
<evidence type="ECO:0000256" key="5">
    <source>
        <dbReference type="HAMAP-Rule" id="MF_00723"/>
    </source>
</evidence>
<organism evidence="7 8">
    <name type="scientific">Coralloluteibacterium thermophilum</name>
    <dbReference type="NCBI Taxonomy" id="2707049"/>
    <lineage>
        <taxon>Bacteria</taxon>
        <taxon>Pseudomonadati</taxon>
        <taxon>Pseudomonadota</taxon>
        <taxon>Gammaproteobacteria</taxon>
        <taxon>Lysobacterales</taxon>
        <taxon>Lysobacteraceae</taxon>
        <taxon>Coralloluteibacterium</taxon>
    </lineage>
</organism>
<comment type="caution">
    <text evidence="7">The sequence shown here is derived from an EMBL/GenBank/DDBJ whole genome shotgun (WGS) entry which is preliminary data.</text>
</comment>
<name>A0ABV9NHY8_9GAMM</name>
<dbReference type="InterPro" id="IPR006913">
    <property type="entry name" value="CENP-V/GFA"/>
</dbReference>
<feature type="binding site" evidence="5">
    <location>
        <position position="50"/>
    </location>
    <ligand>
        <name>Zn(2+)</name>
        <dbReference type="ChEBI" id="CHEBI:29105"/>
        <label>2</label>
        <note>catalytic</note>
    </ligand>
</feature>
<reference evidence="8" key="1">
    <citation type="journal article" date="2019" name="Int. J. Syst. Evol. Microbiol.">
        <title>The Global Catalogue of Microorganisms (GCM) 10K type strain sequencing project: providing services to taxonomists for standard genome sequencing and annotation.</title>
        <authorList>
            <consortium name="The Broad Institute Genomics Platform"/>
            <consortium name="The Broad Institute Genome Sequencing Center for Infectious Disease"/>
            <person name="Wu L."/>
            <person name="Ma J."/>
        </authorList>
    </citation>
    <scope>NUCLEOTIDE SEQUENCE [LARGE SCALE GENOMIC DNA]</scope>
    <source>
        <strain evidence="8">CGMCC 1.13574</strain>
    </source>
</reference>
<feature type="binding site" evidence="5">
    <location>
        <position position="52"/>
    </location>
    <ligand>
        <name>Zn(2+)</name>
        <dbReference type="ChEBI" id="CHEBI:29105"/>
        <label>2</label>
        <note>catalytic</note>
    </ligand>
</feature>
<evidence type="ECO:0000313" key="7">
    <source>
        <dbReference type="EMBL" id="MFC4726889.1"/>
    </source>
</evidence>
<protein>
    <recommendedName>
        <fullName evidence="5">Glutathione-dependent formaldehyde-activating enzyme</fullName>
        <ecNumber evidence="5">4.4.1.22</ecNumber>
    </recommendedName>
    <alternativeName>
        <fullName evidence="5">S-(hydroxymethyl)glutathione synthase</fullName>
    </alternativeName>
</protein>
<feature type="binding site" evidence="5">
    <location>
        <position position="29"/>
    </location>
    <ligand>
        <name>Zn(2+)</name>
        <dbReference type="ChEBI" id="CHEBI:29105"/>
        <label>1</label>
        <note>structural</note>
    </ligand>
</feature>
<feature type="binding site" evidence="5">
    <location>
        <position position="31"/>
    </location>
    <ligand>
        <name>Zn(2+)</name>
        <dbReference type="ChEBI" id="CHEBI:29105"/>
        <label>1</label>
        <note>structural</note>
    </ligand>
</feature>
<dbReference type="PIRSF" id="PIRSF033318">
    <property type="entry name" value="Formald_GSH"/>
    <property type="match status" value="1"/>
</dbReference>
<feature type="domain" description="CENP-V/GFA" evidence="6">
    <location>
        <begin position="22"/>
        <end position="169"/>
    </location>
</feature>
<keyword evidence="8" id="KW-1185">Reference proteome</keyword>
<dbReference type="EMBL" id="JBHSGG010000002">
    <property type="protein sequence ID" value="MFC4726889.1"/>
    <property type="molecule type" value="Genomic_DNA"/>
</dbReference>
<comment type="similarity">
    <text evidence="1 5">Belongs to the Gfa family.</text>
</comment>
<dbReference type="PROSITE" id="PS51891">
    <property type="entry name" value="CENP_V_GFA"/>
    <property type="match status" value="1"/>
</dbReference>
<dbReference type="Proteomes" id="UP001595892">
    <property type="component" value="Unassembled WGS sequence"/>
</dbReference>
<dbReference type="InterPro" id="IPR011057">
    <property type="entry name" value="Mss4-like_sf"/>
</dbReference>
<proteinExistence type="inferred from homology"/>
<evidence type="ECO:0000313" key="8">
    <source>
        <dbReference type="Proteomes" id="UP001595892"/>
    </source>
</evidence>